<dbReference type="EMBL" id="BABT02000025">
    <property type="protein sequence ID" value="GAA93746.1"/>
    <property type="molecule type" value="Genomic_DNA"/>
</dbReference>
<dbReference type="AlphaFoldDB" id="G7DT99"/>
<protein>
    <recommendedName>
        <fullName evidence="4">LysM domain-containing protein</fullName>
    </recommendedName>
</protein>
<reference evidence="2 3" key="1">
    <citation type="journal article" date="2011" name="J. Gen. Appl. Microbiol.">
        <title>Draft genome sequencing of the enigmatic basidiomycete Mixia osmundae.</title>
        <authorList>
            <person name="Nishida H."/>
            <person name="Nagatsuka Y."/>
            <person name="Sugiyama J."/>
        </authorList>
    </citation>
    <scope>NUCLEOTIDE SEQUENCE [LARGE SCALE GENOMIC DNA]</scope>
    <source>
        <strain evidence="3">CBS 9802 / IAM 14324 / JCM 22182 / KY 12970</strain>
    </source>
</reference>
<dbReference type="eggNOG" id="ENOG502S93U">
    <property type="taxonomic scope" value="Eukaryota"/>
</dbReference>
<dbReference type="InterPro" id="IPR036779">
    <property type="entry name" value="LysM_dom_sf"/>
</dbReference>
<reference evidence="2 3" key="2">
    <citation type="journal article" date="2012" name="Open Biol.">
        <title>Characteristics of nucleosomes and linker DNA regions on the genome of the basidiomycete Mixia osmundae revealed by mono- and dinucleosome mapping.</title>
        <authorList>
            <person name="Nishida H."/>
            <person name="Kondo S."/>
            <person name="Matsumoto T."/>
            <person name="Suzuki Y."/>
            <person name="Yoshikawa H."/>
            <person name="Taylor T.D."/>
            <person name="Sugiyama J."/>
        </authorList>
    </citation>
    <scope>NUCLEOTIDE SEQUENCE [LARGE SCALE GENOMIC DNA]</scope>
    <source>
        <strain evidence="3">CBS 9802 / IAM 14324 / JCM 22182 / KY 12970</strain>
    </source>
</reference>
<evidence type="ECO:0008006" key="4">
    <source>
        <dbReference type="Google" id="ProtNLM"/>
    </source>
</evidence>
<comment type="caution">
    <text evidence="2">The sequence shown here is derived from an EMBL/GenBank/DDBJ whole genome shotgun (WGS) entry which is preliminary data.</text>
</comment>
<dbReference type="Proteomes" id="UP000009131">
    <property type="component" value="Unassembled WGS sequence"/>
</dbReference>
<dbReference type="OrthoDB" id="2107166at2759"/>
<dbReference type="OMA" id="DPCLACL"/>
<dbReference type="InParanoid" id="G7DT99"/>
<dbReference type="InterPro" id="IPR018392">
    <property type="entry name" value="LysM"/>
</dbReference>
<feature type="region of interest" description="Disordered" evidence="1">
    <location>
        <begin position="89"/>
        <end position="125"/>
    </location>
</feature>
<proteinExistence type="predicted"/>
<name>G7DT99_MIXOS</name>
<keyword evidence="3" id="KW-1185">Reference proteome</keyword>
<gene>
    <name evidence="2" type="primary">Mo00392</name>
    <name evidence="2" type="ORF">E5Q_00392</name>
</gene>
<dbReference type="Gene3D" id="3.10.350.10">
    <property type="entry name" value="LysM domain"/>
    <property type="match status" value="1"/>
</dbReference>
<feature type="compositionally biased region" description="Basic and acidic residues" evidence="1">
    <location>
        <begin position="104"/>
        <end position="118"/>
    </location>
</feature>
<dbReference type="HOGENOM" id="CLU_070842_0_0_1"/>
<evidence type="ECO:0000313" key="2">
    <source>
        <dbReference type="EMBL" id="GAA93746.1"/>
    </source>
</evidence>
<accession>G7DT99</accession>
<dbReference type="CDD" id="cd00118">
    <property type="entry name" value="LysM"/>
    <property type="match status" value="1"/>
</dbReference>
<sequence length="316" mass="35018">MESHHAATRTQMTTLCLACASEPLPSKSKEGLDEKSGSQDERTYRTPCCARPICATCLHKRPRLGEYCLYCQRSIDIVSRPPPAYDPLAANSGAFSIGDDEDDDHHGSLQHELAEPDAKGSPPAYLADASLADLPAEKPSERETALHYIRPEDTLIGISFRYGVEPRALATLNRLPLSILTTSPQLLHTRSFLILPGHAKPSESPQPLYTPEQERRRLLIRRFMLAVKCPEQGVAESYIKQIEDARRKEYALLATESGQAAGLRTGGELEEAVEAYTQDLQWEEEQSKGKGKYTGSRIRSVGELAFNQTLLSRARS</sequence>
<organism evidence="2 3">
    <name type="scientific">Mixia osmundae (strain CBS 9802 / IAM 14324 / JCM 22182 / KY 12970)</name>
    <dbReference type="NCBI Taxonomy" id="764103"/>
    <lineage>
        <taxon>Eukaryota</taxon>
        <taxon>Fungi</taxon>
        <taxon>Dikarya</taxon>
        <taxon>Basidiomycota</taxon>
        <taxon>Pucciniomycotina</taxon>
        <taxon>Mixiomycetes</taxon>
        <taxon>Mixiales</taxon>
        <taxon>Mixiaceae</taxon>
        <taxon>Mixia</taxon>
    </lineage>
</organism>
<evidence type="ECO:0000256" key="1">
    <source>
        <dbReference type="SAM" id="MobiDB-lite"/>
    </source>
</evidence>
<dbReference type="RefSeq" id="XP_014571474.1">
    <property type="nucleotide sequence ID" value="XM_014715988.1"/>
</dbReference>
<evidence type="ECO:0000313" key="3">
    <source>
        <dbReference type="Proteomes" id="UP000009131"/>
    </source>
</evidence>